<comment type="caution">
    <text evidence="3">The sequence shown here is derived from an EMBL/GenBank/DDBJ whole genome shotgun (WGS) entry which is preliminary data.</text>
</comment>
<feature type="compositionally biased region" description="Polar residues" evidence="1">
    <location>
        <begin position="118"/>
        <end position="127"/>
    </location>
</feature>
<dbReference type="EMBL" id="JBHTEY010000004">
    <property type="protein sequence ID" value="MFC7617561.1"/>
    <property type="molecule type" value="Genomic_DNA"/>
</dbReference>
<evidence type="ECO:0000313" key="4">
    <source>
        <dbReference type="Proteomes" id="UP001596512"/>
    </source>
</evidence>
<protein>
    <submittedName>
        <fullName evidence="3">Oxygenase MpaB family protein</fullName>
    </submittedName>
</protein>
<dbReference type="Pfam" id="PF09995">
    <property type="entry name" value="MPAB_Lcp_cat"/>
    <property type="match status" value="1"/>
</dbReference>
<evidence type="ECO:0000259" key="2">
    <source>
        <dbReference type="Pfam" id="PF09995"/>
    </source>
</evidence>
<reference evidence="4" key="1">
    <citation type="journal article" date="2019" name="Int. J. Syst. Evol. Microbiol.">
        <title>The Global Catalogue of Microorganisms (GCM) 10K type strain sequencing project: providing services to taxonomists for standard genome sequencing and annotation.</title>
        <authorList>
            <consortium name="The Broad Institute Genomics Platform"/>
            <consortium name="The Broad Institute Genome Sequencing Center for Infectious Disease"/>
            <person name="Wu L."/>
            <person name="Ma J."/>
        </authorList>
    </citation>
    <scope>NUCLEOTIDE SEQUENCE [LARGE SCALE GENOMIC DNA]</scope>
    <source>
        <strain evidence="4">JCM 17695</strain>
    </source>
</reference>
<dbReference type="InterPro" id="IPR018713">
    <property type="entry name" value="MPAB/Lcp_cat_dom"/>
</dbReference>
<sequence length="127" mass="13736">MVAFAGTEATVKAADVLVKVHSTAVGIEPGSGEPYDANDPASQLWIHLTAWHSILYAYEKYGPGRLSPEDEARYWADCATAAELQTCDPAAVPRDRAGVRAYFERTRPQLAGSPSPGPQWTTCCTPR</sequence>
<evidence type="ECO:0000256" key="1">
    <source>
        <dbReference type="SAM" id="MobiDB-lite"/>
    </source>
</evidence>
<evidence type="ECO:0000313" key="3">
    <source>
        <dbReference type="EMBL" id="MFC7617561.1"/>
    </source>
</evidence>
<gene>
    <name evidence="3" type="ORF">ACFQV2_33230</name>
</gene>
<dbReference type="PANTHER" id="PTHR36151:SF3">
    <property type="entry name" value="ER-BOUND OXYGENASE MPAB_MPAB'_RUBBER OXYGENASE CATALYTIC DOMAIN-CONTAINING PROTEIN"/>
    <property type="match status" value="1"/>
</dbReference>
<name>A0ABW2TW92_9PSEU</name>
<organism evidence="3 4">
    <name type="scientific">Actinokineospora soli</name>
    <dbReference type="NCBI Taxonomy" id="1048753"/>
    <lineage>
        <taxon>Bacteria</taxon>
        <taxon>Bacillati</taxon>
        <taxon>Actinomycetota</taxon>
        <taxon>Actinomycetes</taxon>
        <taxon>Pseudonocardiales</taxon>
        <taxon>Pseudonocardiaceae</taxon>
        <taxon>Actinokineospora</taxon>
    </lineage>
</organism>
<dbReference type="PANTHER" id="PTHR36151">
    <property type="entry name" value="BLR2777 PROTEIN"/>
    <property type="match status" value="1"/>
</dbReference>
<feature type="domain" description="ER-bound oxygenase mpaB/mpaB'/Rubber oxygenase catalytic" evidence="2">
    <location>
        <begin position="2"/>
        <end position="114"/>
    </location>
</feature>
<feature type="region of interest" description="Disordered" evidence="1">
    <location>
        <begin position="108"/>
        <end position="127"/>
    </location>
</feature>
<keyword evidence="4" id="KW-1185">Reference proteome</keyword>
<accession>A0ABW2TW92</accession>
<proteinExistence type="predicted"/>
<dbReference type="Proteomes" id="UP001596512">
    <property type="component" value="Unassembled WGS sequence"/>
</dbReference>